<name>A0ABV9DDG8_9MICO</name>
<dbReference type="Gene3D" id="3.40.50.2000">
    <property type="entry name" value="Glycogen Phosphorylase B"/>
    <property type="match status" value="2"/>
</dbReference>
<keyword evidence="1 4" id="KW-0328">Glycosyltransferase</keyword>
<gene>
    <name evidence="4" type="ORF">ACFO3F_12465</name>
</gene>
<dbReference type="RefSeq" id="WP_122823332.1">
    <property type="nucleotide sequence ID" value="NZ_CP033325.1"/>
</dbReference>
<dbReference type="PANTHER" id="PTHR12526">
    <property type="entry name" value="GLYCOSYLTRANSFERASE"/>
    <property type="match status" value="1"/>
</dbReference>
<dbReference type="EC" id="2.4.-.-" evidence="4"/>
<reference evidence="5" key="1">
    <citation type="journal article" date="2019" name="Int. J. Syst. Evol. Microbiol.">
        <title>The Global Catalogue of Microorganisms (GCM) 10K type strain sequencing project: providing services to taxonomists for standard genome sequencing and annotation.</title>
        <authorList>
            <consortium name="The Broad Institute Genomics Platform"/>
            <consortium name="The Broad Institute Genome Sequencing Center for Infectious Disease"/>
            <person name="Wu L."/>
            <person name="Ma J."/>
        </authorList>
    </citation>
    <scope>NUCLEOTIDE SEQUENCE [LARGE SCALE GENOMIC DNA]</scope>
    <source>
        <strain evidence="5">JCM 3369</strain>
    </source>
</reference>
<dbReference type="EMBL" id="JBHSGF010000008">
    <property type="protein sequence ID" value="MFC4556065.1"/>
    <property type="molecule type" value="Genomic_DNA"/>
</dbReference>
<sequence length="369" mass="39413">MRIVAVTTWFPSSRAPGSGAFVVKDLQAIATLGHEVDVVHLVPPHEDDGTRTVRHAGFRVRRVPMSTQNPVQIARAAGDLAPLLSGADLVHSMAFSSLLPLVLHRPRAPWVHTEHWSGLTSPHTLPRSWQGVLPVLKGVLAAPDVVTAVCEYLARPIHEVRGERVTQVVPCIVPPVDPAPRPERGPRLRMVSVGALIERKDPLLAVDTVAELARRAVDAELTFVGDGDLRAAVLQRAADLGLADAVRVTGVLDTEGVREELARADLFFGPTRADNFFVSAAEAIVAGRPLVVGATGGQGEYIDPRVGELVATQDAAAYADAIERVDASTRDLSAPEIAATVGDRFSVPTVAAGYEAAYETARAVRESRR</sequence>
<dbReference type="GO" id="GO:0016757">
    <property type="term" value="F:glycosyltransferase activity"/>
    <property type="evidence" value="ECO:0007669"/>
    <property type="project" value="UniProtKB-KW"/>
</dbReference>
<dbReference type="SUPFAM" id="SSF53756">
    <property type="entry name" value="UDP-Glycosyltransferase/glycogen phosphorylase"/>
    <property type="match status" value="1"/>
</dbReference>
<accession>A0ABV9DDG8</accession>
<evidence type="ECO:0000313" key="4">
    <source>
        <dbReference type="EMBL" id="MFC4556065.1"/>
    </source>
</evidence>
<evidence type="ECO:0000313" key="5">
    <source>
        <dbReference type="Proteomes" id="UP001595955"/>
    </source>
</evidence>
<keyword evidence="2 4" id="KW-0808">Transferase</keyword>
<organism evidence="4 5">
    <name type="scientific">Georgenia faecalis</name>
    <dbReference type="NCBI Taxonomy" id="2483799"/>
    <lineage>
        <taxon>Bacteria</taxon>
        <taxon>Bacillati</taxon>
        <taxon>Actinomycetota</taxon>
        <taxon>Actinomycetes</taxon>
        <taxon>Micrococcales</taxon>
        <taxon>Bogoriellaceae</taxon>
        <taxon>Georgenia</taxon>
    </lineage>
</organism>
<comment type="caution">
    <text evidence="4">The sequence shown here is derived from an EMBL/GenBank/DDBJ whole genome shotgun (WGS) entry which is preliminary data.</text>
</comment>
<dbReference type="InterPro" id="IPR028098">
    <property type="entry name" value="Glyco_trans_4-like_N"/>
</dbReference>
<protein>
    <submittedName>
        <fullName evidence="4">Glycosyltransferase</fullName>
        <ecNumber evidence="4">2.4.-.-</ecNumber>
    </submittedName>
</protein>
<dbReference type="PANTHER" id="PTHR12526:SF510">
    <property type="entry name" value="D-INOSITOL 3-PHOSPHATE GLYCOSYLTRANSFERASE"/>
    <property type="match status" value="1"/>
</dbReference>
<feature type="domain" description="Glycosyltransferase subfamily 4-like N-terminal" evidence="3">
    <location>
        <begin position="27"/>
        <end position="173"/>
    </location>
</feature>
<proteinExistence type="predicted"/>
<evidence type="ECO:0000256" key="1">
    <source>
        <dbReference type="ARBA" id="ARBA00022676"/>
    </source>
</evidence>
<dbReference type="Proteomes" id="UP001595955">
    <property type="component" value="Unassembled WGS sequence"/>
</dbReference>
<evidence type="ECO:0000256" key="2">
    <source>
        <dbReference type="ARBA" id="ARBA00022679"/>
    </source>
</evidence>
<dbReference type="Pfam" id="PF13692">
    <property type="entry name" value="Glyco_trans_1_4"/>
    <property type="match status" value="1"/>
</dbReference>
<keyword evidence="5" id="KW-1185">Reference proteome</keyword>
<dbReference type="Pfam" id="PF13439">
    <property type="entry name" value="Glyco_transf_4"/>
    <property type="match status" value="1"/>
</dbReference>
<evidence type="ECO:0000259" key="3">
    <source>
        <dbReference type="Pfam" id="PF13439"/>
    </source>
</evidence>